<dbReference type="Pfam" id="PF00849">
    <property type="entry name" value="PseudoU_synth_2"/>
    <property type="match status" value="1"/>
</dbReference>
<dbReference type="GO" id="GO:0000981">
    <property type="term" value="F:DNA-binding transcription factor activity, RNA polymerase II-specific"/>
    <property type="evidence" value="ECO:0007669"/>
    <property type="project" value="InterPro"/>
</dbReference>
<keyword evidence="5" id="KW-1185">Reference proteome</keyword>
<dbReference type="SUPFAM" id="SSF55120">
    <property type="entry name" value="Pseudouridine synthase"/>
    <property type="match status" value="1"/>
</dbReference>
<dbReference type="CDD" id="cd00067">
    <property type="entry name" value="GAL4"/>
    <property type="match status" value="1"/>
</dbReference>
<gene>
    <name evidence="4" type="ORF">CcCBS67573_g06942</name>
</gene>
<dbReference type="GO" id="GO:0008270">
    <property type="term" value="F:zinc ion binding"/>
    <property type="evidence" value="ECO:0007669"/>
    <property type="project" value="InterPro"/>
</dbReference>
<dbReference type="InterPro" id="IPR020103">
    <property type="entry name" value="PsdUridine_synth_cat_dom_sf"/>
</dbReference>
<proteinExistence type="inferred from homology"/>
<dbReference type="InterPro" id="IPR001138">
    <property type="entry name" value="Zn2Cys6_DnaBD"/>
</dbReference>
<evidence type="ECO:0000256" key="2">
    <source>
        <dbReference type="SAM" id="MobiDB-lite"/>
    </source>
</evidence>
<comment type="similarity">
    <text evidence="1">Belongs to the pseudouridine synthase RluA family.</text>
</comment>
<dbReference type="InterPro" id="IPR006145">
    <property type="entry name" value="PsdUridine_synth_RsuA/RluA"/>
</dbReference>
<feature type="compositionally biased region" description="Low complexity" evidence="2">
    <location>
        <begin position="561"/>
        <end position="572"/>
    </location>
</feature>
<dbReference type="GO" id="GO:0009982">
    <property type="term" value="F:pseudouridine synthase activity"/>
    <property type="evidence" value="ECO:0007669"/>
    <property type="project" value="InterPro"/>
</dbReference>
<dbReference type="EMBL" id="QEAP01000326">
    <property type="protein sequence ID" value="TPX69172.1"/>
    <property type="molecule type" value="Genomic_DNA"/>
</dbReference>
<reference evidence="4 5" key="1">
    <citation type="journal article" date="2019" name="Sci. Rep.">
        <title>Comparative genomics of chytrid fungi reveal insights into the obligate biotrophic and pathogenic lifestyle of Synchytrium endobioticum.</title>
        <authorList>
            <person name="van de Vossenberg B.T.L.H."/>
            <person name="Warris S."/>
            <person name="Nguyen H.D.T."/>
            <person name="van Gent-Pelzer M.P.E."/>
            <person name="Joly D.L."/>
            <person name="van de Geest H.C."/>
            <person name="Bonants P.J.M."/>
            <person name="Smith D.S."/>
            <person name="Levesque C.A."/>
            <person name="van der Lee T.A.J."/>
        </authorList>
    </citation>
    <scope>NUCLEOTIDE SEQUENCE [LARGE SCALE GENOMIC DNA]</scope>
    <source>
        <strain evidence="4 5">CBS 675.73</strain>
    </source>
</reference>
<dbReference type="CDD" id="cd02869">
    <property type="entry name" value="PseudoU_synth_RluA_like"/>
    <property type="match status" value="1"/>
</dbReference>
<organism evidence="4 5">
    <name type="scientific">Chytriomyces confervae</name>
    <dbReference type="NCBI Taxonomy" id="246404"/>
    <lineage>
        <taxon>Eukaryota</taxon>
        <taxon>Fungi</taxon>
        <taxon>Fungi incertae sedis</taxon>
        <taxon>Chytridiomycota</taxon>
        <taxon>Chytridiomycota incertae sedis</taxon>
        <taxon>Chytridiomycetes</taxon>
        <taxon>Chytridiales</taxon>
        <taxon>Chytriomycetaceae</taxon>
        <taxon>Chytriomyces</taxon>
    </lineage>
</organism>
<evidence type="ECO:0000313" key="4">
    <source>
        <dbReference type="EMBL" id="TPX69172.1"/>
    </source>
</evidence>
<sequence length="752" mass="83473">MATHLPAPVQGEDARYKRKFSIPILYYNPDAFVVVDKPFDVRIDGDASQSPTLQSLLDAAFPQHAPLRLVHQLDHVTSGVHVWGVTRSATRHAGSLFQQRKTRKTYSAIVAGFVLASDFFINSPIADMLFDERKRISSESNPGREAKTHVTVVKRGYMKFAGSGRIKKVSLLELKPESGRRHQLRVHMAHIGHPIVGDVLYERPFSTDSPRTMLHAKSLFMPLPHEGDLLFEAPDPFPDSLMKDEDVTDEIRKLVDSPSNMPKAQMDARLMDSKDMLGMNCFPSCLKEQKQLSEGAASLVQRHANPSDATATVCTGPPYVLKQPESHAIVADPHILLPSLNARNCPKTHETSARTESHFFSHKPGHIQPINYNKVNEFGLTLEQMNDLISSFQEMREIPEPDIFEYFVNDISDPDADLQNQLDPLPKDVQSNLEETDASIAVKQAGLPFPTPMPTRGTTPAARFKTLPILQNMSPFHTDQVMLYAPQHPVVDLAPASNDSLVRCSLLEGKCMSSSPKQMIPISPSEVLKHISTYTLLNSTAAAAAAEVNLNGFTNITPTAQPQSHQQSFHSSLNPIPQSSPTPSPYNISEPIRPKKQLPLNLANPVKLETSETSPAQSSSSSVTSAAAMQSAGTERRSTRRGKQCRNACVHCKRSNKKCEDVRPCLRCVQTGMEDSCEDAPRKMRHGQRRRGPYRRKEETIAFDYSSVMERKLPERLSSVSSIESPIVKPQREFLAVFILLFPNYGISSNGA</sequence>
<feature type="domain" description="Zn(2)-C6 fungal-type" evidence="3">
    <location>
        <begin position="648"/>
        <end position="677"/>
    </location>
</feature>
<dbReference type="PROSITE" id="PS50048">
    <property type="entry name" value="ZN2_CY6_FUNGAL_2"/>
    <property type="match status" value="1"/>
</dbReference>
<evidence type="ECO:0000313" key="5">
    <source>
        <dbReference type="Proteomes" id="UP000320333"/>
    </source>
</evidence>
<protein>
    <recommendedName>
        <fullName evidence="3">Zn(2)-C6 fungal-type domain-containing protein</fullName>
    </recommendedName>
</protein>
<dbReference type="GO" id="GO:0003723">
    <property type="term" value="F:RNA binding"/>
    <property type="evidence" value="ECO:0007669"/>
    <property type="project" value="InterPro"/>
</dbReference>
<comment type="caution">
    <text evidence="4">The sequence shown here is derived from an EMBL/GenBank/DDBJ whole genome shotgun (WGS) entry which is preliminary data.</text>
</comment>
<dbReference type="PANTHER" id="PTHR21600">
    <property type="entry name" value="MITOCHONDRIAL RNA PSEUDOURIDINE SYNTHASE"/>
    <property type="match status" value="1"/>
</dbReference>
<dbReference type="AlphaFoldDB" id="A0A507EZA3"/>
<dbReference type="Proteomes" id="UP000320333">
    <property type="component" value="Unassembled WGS sequence"/>
</dbReference>
<feature type="compositionally biased region" description="Low complexity" evidence="2">
    <location>
        <begin position="611"/>
        <end position="632"/>
    </location>
</feature>
<feature type="region of interest" description="Disordered" evidence="2">
    <location>
        <begin position="556"/>
        <end position="644"/>
    </location>
</feature>
<dbReference type="InterPro" id="IPR050188">
    <property type="entry name" value="RluA_PseudoU_synthase"/>
</dbReference>
<dbReference type="STRING" id="246404.A0A507EZA3"/>
<evidence type="ECO:0000256" key="1">
    <source>
        <dbReference type="ARBA" id="ARBA00010876"/>
    </source>
</evidence>
<dbReference type="GO" id="GO:0000455">
    <property type="term" value="P:enzyme-directed rRNA pseudouridine synthesis"/>
    <property type="evidence" value="ECO:0007669"/>
    <property type="project" value="TreeGrafter"/>
</dbReference>
<accession>A0A507EZA3</accession>
<dbReference type="OrthoDB" id="428658at2759"/>
<name>A0A507EZA3_9FUNG</name>
<dbReference type="Gene3D" id="3.30.2350.10">
    <property type="entry name" value="Pseudouridine synthase"/>
    <property type="match status" value="1"/>
</dbReference>
<dbReference type="PANTHER" id="PTHR21600:SF87">
    <property type="entry name" value="RNA PSEUDOURIDYLATE SYNTHASE DOMAIN-CONTAINING PROTEIN 1"/>
    <property type="match status" value="1"/>
</dbReference>
<evidence type="ECO:0000259" key="3">
    <source>
        <dbReference type="PROSITE" id="PS50048"/>
    </source>
</evidence>
<feature type="non-terminal residue" evidence="4">
    <location>
        <position position="752"/>
    </location>
</feature>